<evidence type="ECO:0000256" key="14">
    <source>
        <dbReference type="SAM" id="Phobius"/>
    </source>
</evidence>
<dbReference type="SUPFAM" id="SSF50486">
    <property type="entry name" value="FMT C-terminal domain-like"/>
    <property type="match status" value="1"/>
</dbReference>
<comment type="subunit">
    <text evidence="9">Binds MBD1. Binds SSBP1.</text>
</comment>
<evidence type="ECO:0000256" key="2">
    <source>
        <dbReference type="ARBA" id="ARBA00002421"/>
    </source>
</evidence>
<keyword evidence="6" id="KW-0378">Hydrolase</keyword>
<keyword evidence="14" id="KW-0472">Membrane</keyword>
<accession>A0A2G8JZ39</accession>
<dbReference type="EC" id="3.2.2.21" evidence="4"/>
<evidence type="ECO:0000256" key="8">
    <source>
        <dbReference type="ARBA" id="ARBA00033426"/>
    </source>
</evidence>
<sequence length="267" mass="30088">MHRSIALNMKRHIGKTAKETNNVPKKCARICTTVMDATVQSDKSEQETNIKESQTPLRLGSNFYNQDCISLAKALLGKILVRLVDGVRITGRIVETEAYLGVKDSACHSYKRRKTHRNQAMFMMPGSLYVYIIYGMYHCMNISCKGEGSVVLLRAVEPLEGENMMRKFRSERRKSSKELKTNALCSGPGKLSDALKVTKELFDKDSLILNPAIWLEDAPLIPPEDIVSCTRIGLDNVPAESRDKLQRYYVLGNRFISKRDKVAEAAL</sequence>
<comment type="similarity">
    <text evidence="3">Belongs to the DNA glycosylase MPG family.</text>
</comment>
<evidence type="ECO:0000256" key="10">
    <source>
        <dbReference type="ARBA" id="ARBA00068926"/>
    </source>
</evidence>
<proteinExistence type="inferred from homology"/>
<feature type="transmembrane region" description="Helical" evidence="14">
    <location>
        <begin position="120"/>
        <end position="137"/>
    </location>
</feature>
<keyword evidence="5" id="KW-0227">DNA damage</keyword>
<evidence type="ECO:0000256" key="9">
    <source>
        <dbReference type="ARBA" id="ARBA00066187"/>
    </source>
</evidence>
<dbReference type="AlphaFoldDB" id="A0A2G8JZ39"/>
<evidence type="ECO:0000256" key="11">
    <source>
        <dbReference type="ARBA" id="ARBA00076879"/>
    </source>
</evidence>
<evidence type="ECO:0000313" key="15">
    <source>
        <dbReference type="EMBL" id="PIK41027.1"/>
    </source>
</evidence>
<keyword evidence="14" id="KW-1133">Transmembrane helix</keyword>
<dbReference type="EMBL" id="MRZV01001060">
    <property type="protein sequence ID" value="PIK41027.1"/>
    <property type="molecule type" value="Genomic_DNA"/>
</dbReference>
<dbReference type="GO" id="GO:0003905">
    <property type="term" value="F:alkylbase DNA N-glycosylase activity"/>
    <property type="evidence" value="ECO:0007669"/>
    <property type="project" value="UniProtKB-EC"/>
</dbReference>
<name>A0A2G8JZ39_STIJA</name>
<dbReference type="HAMAP" id="MF_00527">
    <property type="entry name" value="3MGH"/>
    <property type="match status" value="1"/>
</dbReference>
<reference evidence="15 16" key="1">
    <citation type="journal article" date="2017" name="PLoS Biol.">
        <title>The sea cucumber genome provides insights into morphological evolution and visceral regeneration.</title>
        <authorList>
            <person name="Zhang X."/>
            <person name="Sun L."/>
            <person name="Yuan J."/>
            <person name="Sun Y."/>
            <person name="Gao Y."/>
            <person name="Zhang L."/>
            <person name="Li S."/>
            <person name="Dai H."/>
            <person name="Hamel J.F."/>
            <person name="Liu C."/>
            <person name="Yu Y."/>
            <person name="Liu S."/>
            <person name="Lin W."/>
            <person name="Guo K."/>
            <person name="Jin S."/>
            <person name="Xu P."/>
            <person name="Storey K.B."/>
            <person name="Huan P."/>
            <person name="Zhang T."/>
            <person name="Zhou Y."/>
            <person name="Zhang J."/>
            <person name="Lin C."/>
            <person name="Li X."/>
            <person name="Xing L."/>
            <person name="Huo D."/>
            <person name="Sun M."/>
            <person name="Wang L."/>
            <person name="Mercier A."/>
            <person name="Li F."/>
            <person name="Yang H."/>
            <person name="Xiang J."/>
        </authorList>
    </citation>
    <scope>NUCLEOTIDE SEQUENCE [LARGE SCALE GENOMIC DNA]</scope>
    <source>
        <strain evidence="15">Shaxun</strain>
        <tissue evidence="15">Muscle</tissue>
    </source>
</reference>
<keyword evidence="16" id="KW-1185">Reference proteome</keyword>
<evidence type="ECO:0000313" key="16">
    <source>
        <dbReference type="Proteomes" id="UP000230750"/>
    </source>
</evidence>
<dbReference type="NCBIfam" id="TIGR00567">
    <property type="entry name" value="3mg"/>
    <property type="match status" value="1"/>
</dbReference>
<evidence type="ECO:0000256" key="4">
    <source>
        <dbReference type="ARBA" id="ARBA00012000"/>
    </source>
</evidence>
<dbReference type="Gene3D" id="3.10.300.10">
    <property type="entry name" value="Methylpurine-DNA glycosylase (MPG)"/>
    <property type="match status" value="1"/>
</dbReference>
<dbReference type="PANTHER" id="PTHR10429">
    <property type="entry name" value="DNA-3-METHYLADENINE GLYCOSYLASE"/>
    <property type="match status" value="1"/>
</dbReference>
<dbReference type="InterPro" id="IPR036995">
    <property type="entry name" value="MPG_sf"/>
</dbReference>
<keyword evidence="14" id="KW-0812">Transmembrane</keyword>
<dbReference type="PANTHER" id="PTHR10429:SF0">
    <property type="entry name" value="DNA-3-METHYLADENINE GLYCOSYLASE"/>
    <property type="match status" value="1"/>
</dbReference>
<evidence type="ECO:0000256" key="6">
    <source>
        <dbReference type="ARBA" id="ARBA00022801"/>
    </source>
</evidence>
<dbReference type="CDD" id="cd00540">
    <property type="entry name" value="AAG"/>
    <property type="match status" value="1"/>
</dbReference>
<dbReference type="FunFam" id="3.10.300.10:FF:000001">
    <property type="entry name" value="Putative 3-methyladenine DNA glycosylase"/>
    <property type="match status" value="1"/>
</dbReference>
<evidence type="ECO:0000256" key="5">
    <source>
        <dbReference type="ARBA" id="ARBA00022763"/>
    </source>
</evidence>
<evidence type="ECO:0000256" key="12">
    <source>
        <dbReference type="ARBA" id="ARBA00078171"/>
    </source>
</evidence>
<dbReference type="Pfam" id="PF02245">
    <property type="entry name" value="Pur_DNA_glyco"/>
    <property type="match status" value="1"/>
</dbReference>
<dbReference type="GO" id="GO:0003677">
    <property type="term" value="F:DNA binding"/>
    <property type="evidence" value="ECO:0007669"/>
    <property type="project" value="InterPro"/>
</dbReference>
<keyword evidence="7" id="KW-0234">DNA repair</keyword>
<gene>
    <name evidence="15" type="ORF">BSL78_22131</name>
</gene>
<evidence type="ECO:0000256" key="1">
    <source>
        <dbReference type="ARBA" id="ARBA00000086"/>
    </source>
</evidence>
<evidence type="ECO:0000256" key="7">
    <source>
        <dbReference type="ARBA" id="ARBA00023204"/>
    </source>
</evidence>
<dbReference type="InterPro" id="IPR011034">
    <property type="entry name" value="Formyl_transferase-like_C_sf"/>
</dbReference>
<comment type="catalytic activity">
    <reaction evidence="1">
        <text>Hydrolysis of alkylated DNA, releasing 3-methyladenine, 3-methylguanine, 7-methylguanine and 7-methyladenine.</text>
        <dbReference type="EC" id="3.2.2.21"/>
    </reaction>
</comment>
<evidence type="ECO:0000256" key="3">
    <source>
        <dbReference type="ARBA" id="ARBA00009232"/>
    </source>
</evidence>
<protein>
    <recommendedName>
        <fullName evidence="10">DNA-3-methyladenine glycosylase</fullName>
        <ecNumber evidence="4">3.2.2.21</ecNumber>
    </recommendedName>
    <alternativeName>
        <fullName evidence="11">3-alkyladenine DNA glycosylase</fullName>
    </alternativeName>
    <alternativeName>
        <fullName evidence="8">3-methyladenine DNA glycosidase</fullName>
    </alternativeName>
    <alternativeName>
        <fullName evidence="13">ADPG</fullName>
    </alternativeName>
    <alternativeName>
        <fullName evidence="12">N-methylpurine-DNA glycosylase</fullName>
    </alternativeName>
</protein>
<comment type="caution">
    <text evidence="15">The sequence shown here is derived from an EMBL/GenBank/DDBJ whole genome shotgun (WGS) entry which is preliminary data.</text>
</comment>
<comment type="function">
    <text evidence="2">Hydrolysis of the deoxyribose N-glycosidic bond to excise 3-methyladenine, and 7-methylguanine from the damaged DNA polymer formed by alkylation lesions.</text>
</comment>
<dbReference type="GO" id="GO:0006284">
    <property type="term" value="P:base-excision repair"/>
    <property type="evidence" value="ECO:0007669"/>
    <property type="project" value="InterPro"/>
</dbReference>
<dbReference type="STRING" id="307972.A0A2G8JZ39"/>
<dbReference type="OrthoDB" id="6353017at2759"/>
<dbReference type="InterPro" id="IPR003180">
    <property type="entry name" value="MPG"/>
</dbReference>
<organism evidence="15 16">
    <name type="scientific">Stichopus japonicus</name>
    <name type="common">Sea cucumber</name>
    <dbReference type="NCBI Taxonomy" id="307972"/>
    <lineage>
        <taxon>Eukaryota</taxon>
        <taxon>Metazoa</taxon>
        <taxon>Echinodermata</taxon>
        <taxon>Eleutherozoa</taxon>
        <taxon>Echinozoa</taxon>
        <taxon>Holothuroidea</taxon>
        <taxon>Aspidochirotacea</taxon>
        <taxon>Aspidochirotida</taxon>
        <taxon>Stichopodidae</taxon>
        <taxon>Apostichopus</taxon>
    </lineage>
</organism>
<evidence type="ECO:0000256" key="13">
    <source>
        <dbReference type="ARBA" id="ARBA00082988"/>
    </source>
</evidence>
<dbReference type="Proteomes" id="UP000230750">
    <property type="component" value="Unassembled WGS sequence"/>
</dbReference>